<sequence length="96" mass="10828">MFIACFLEVHTVLKGSSLPGVLPRELVKLPYLCEMNLGDNQFTDKVPDELGNLMNLKIVLSSNHLSGTLPQTLVRLKNLTDFRLNDNNFDGLYHII</sequence>
<dbReference type="Gramene" id="KMS97751">
    <property type="protein sequence ID" value="KMS97751"/>
    <property type="gene ID" value="BVRB_5g124220"/>
</dbReference>
<evidence type="ECO:0000313" key="3">
    <source>
        <dbReference type="Proteomes" id="UP000035740"/>
    </source>
</evidence>
<proteinExistence type="predicted"/>
<accession>A0A0J8B9W5</accession>
<evidence type="ECO:0000256" key="1">
    <source>
        <dbReference type="ARBA" id="ARBA00004479"/>
    </source>
</evidence>
<dbReference type="EMBL" id="KQ090293">
    <property type="protein sequence ID" value="KMS97751.1"/>
    <property type="molecule type" value="Genomic_DNA"/>
</dbReference>
<dbReference type="Proteomes" id="UP000035740">
    <property type="component" value="Unassembled WGS sequence"/>
</dbReference>
<dbReference type="InterPro" id="IPR051824">
    <property type="entry name" value="LRR_Rcpt-Like_S/T_Kinase"/>
</dbReference>
<protein>
    <recommendedName>
        <fullName evidence="4">Leucine-rich repeat-containing N-terminal plant-type domain-containing protein</fullName>
    </recommendedName>
</protein>
<evidence type="ECO:0008006" key="4">
    <source>
        <dbReference type="Google" id="ProtNLM"/>
    </source>
</evidence>
<name>A0A0J8B9W5_BETVV</name>
<dbReference type="GO" id="GO:0016020">
    <property type="term" value="C:membrane"/>
    <property type="evidence" value="ECO:0007669"/>
    <property type="project" value="UniProtKB-SubCell"/>
</dbReference>
<dbReference type="OMA" id="ACFLEVH"/>
<dbReference type="Pfam" id="PF00560">
    <property type="entry name" value="LRR_1"/>
    <property type="match status" value="2"/>
</dbReference>
<dbReference type="PANTHER" id="PTHR48006">
    <property type="entry name" value="LEUCINE-RICH REPEAT-CONTAINING PROTEIN DDB_G0281931-RELATED"/>
    <property type="match status" value="1"/>
</dbReference>
<dbReference type="GO" id="GO:0004674">
    <property type="term" value="F:protein serine/threonine kinase activity"/>
    <property type="evidence" value="ECO:0007669"/>
    <property type="project" value="TreeGrafter"/>
</dbReference>
<dbReference type="InterPro" id="IPR001611">
    <property type="entry name" value="Leu-rich_rpt"/>
</dbReference>
<organism evidence="2 3">
    <name type="scientific">Beta vulgaris subsp. vulgaris</name>
    <name type="common">Beet</name>
    <dbReference type="NCBI Taxonomy" id="3555"/>
    <lineage>
        <taxon>Eukaryota</taxon>
        <taxon>Viridiplantae</taxon>
        <taxon>Streptophyta</taxon>
        <taxon>Embryophyta</taxon>
        <taxon>Tracheophyta</taxon>
        <taxon>Spermatophyta</taxon>
        <taxon>Magnoliopsida</taxon>
        <taxon>eudicotyledons</taxon>
        <taxon>Gunneridae</taxon>
        <taxon>Pentapetalae</taxon>
        <taxon>Caryophyllales</taxon>
        <taxon>Chenopodiaceae</taxon>
        <taxon>Betoideae</taxon>
        <taxon>Beta</taxon>
    </lineage>
</organism>
<dbReference type="InterPro" id="IPR032675">
    <property type="entry name" value="LRR_dom_sf"/>
</dbReference>
<dbReference type="PANTHER" id="PTHR48006:SF72">
    <property type="entry name" value="LRR RECEPTOR-LIKE SERINE_THREONINE-PROTEIN KINASE RFK1-RELATED"/>
    <property type="match status" value="1"/>
</dbReference>
<keyword evidence="3" id="KW-1185">Reference proteome</keyword>
<evidence type="ECO:0000313" key="2">
    <source>
        <dbReference type="EMBL" id="KMS97751.1"/>
    </source>
</evidence>
<dbReference type="AlphaFoldDB" id="A0A0J8B9W5"/>
<dbReference type="SUPFAM" id="SSF52058">
    <property type="entry name" value="L domain-like"/>
    <property type="match status" value="1"/>
</dbReference>
<dbReference type="OrthoDB" id="2105857at2759"/>
<dbReference type="Gene3D" id="3.80.10.10">
    <property type="entry name" value="Ribonuclease Inhibitor"/>
    <property type="match status" value="1"/>
</dbReference>
<gene>
    <name evidence="2" type="ORF">BVRB_5g124220</name>
</gene>
<comment type="subcellular location">
    <subcellularLocation>
        <location evidence="1">Membrane</location>
        <topology evidence="1">Single-pass type I membrane protein</topology>
    </subcellularLocation>
</comment>
<reference evidence="2 3" key="1">
    <citation type="journal article" date="2014" name="Nature">
        <title>The genome of the recently domesticated crop plant sugar beet (Beta vulgaris).</title>
        <authorList>
            <person name="Dohm J.C."/>
            <person name="Minoche A.E."/>
            <person name="Holtgrawe D."/>
            <person name="Capella-Gutierrez S."/>
            <person name="Zakrzewski F."/>
            <person name="Tafer H."/>
            <person name="Rupp O."/>
            <person name="Sorensen T.R."/>
            <person name="Stracke R."/>
            <person name="Reinhardt R."/>
            <person name="Goesmann A."/>
            <person name="Kraft T."/>
            <person name="Schulz B."/>
            <person name="Stadler P.F."/>
            <person name="Schmidt T."/>
            <person name="Gabaldon T."/>
            <person name="Lehrach H."/>
            <person name="Weisshaar B."/>
            <person name="Himmelbauer H."/>
        </authorList>
    </citation>
    <scope>NUCLEOTIDE SEQUENCE [LARGE SCALE GENOMIC DNA]</scope>
    <source>
        <tissue evidence="2">Taproot</tissue>
    </source>
</reference>